<evidence type="ECO:0000256" key="2">
    <source>
        <dbReference type="ARBA" id="ARBA00008000"/>
    </source>
</evidence>
<dbReference type="InterPro" id="IPR016169">
    <property type="entry name" value="FAD-bd_PCMH_sub2"/>
</dbReference>
<dbReference type="Gene3D" id="3.30.70.2740">
    <property type="match status" value="1"/>
</dbReference>
<evidence type="ECO:0000256" key="5">
    <source>
        <dbReference type="ARBA" id="ARBA00022946"/>
    </source>
</evidence>
<evidence type="ECO:0000256" key="6">
    <source>
        <dbReference type="ARBA" id="ARBA00023002"/>
    </source>
</evidence>
<dbReference type="GO" id="GO:0004458">
    <property type="term" value="F:D-lactate dehydrogenase (cytochrome) activity"/>
    <property type="evidence" value="ECO:0007669"/>
    <property type="project" value="TreeGrafter"/>
</dbReference>
<dbReference type="GO" id="GO:0008720">
    <property type="term" value="F:D-lactate dehydrogenase (NAD+) activity"/>
    <property type="evidence" value="ECO:0007669"/>
    <property type="project" value="TreeGrafter"/>
</dbReference>
<keyword evidence="4" id="KW-0274">FAD</keyword>
<sequence length="445" mass="50812">MKLNKLTLKSIADLRSHILSKTPSFYHSSMTSTVIPYDSIESYLSSIGIAEFTMVDLSTMPNFMEINERGELVISGAVTWKDAKAFCRSKGRDIMTSPTEELACILAGFATSATGERFFGFGGLREQVVSLEYCNAKAETCELQATKPIEDYTDLTEYQKSYEHFSEFKNAPFPRMVQETDLLIGTEGQLGVITGATLKTTELNERTYIFIKLPKWEESIKPHMEVFHKVQAFRDQVFSCELLDSNSLKVLPSEEQVSSSGDLIFLEVLTGSFEEVYEKLLGEFDFISEEDIFEISAARCHALRMNVPRYTFERNARMGVVKKGTDVQVKSANFEELFEIYRSWTKLGVEYNLFGHFGDAHLHFNFMPTKEQEEVCQEQLLQLYKKVLELGGSPFAEHGIGLIKQKFIKNYLSSTQYDFFKVLKQEMDPENIFFPVGYLNLKEKA</sequence>
<dbReference type="InterPro" id="IPR004113">
    <property type="entry name" value="FAD-bd_oxidored_4_C"/>
</dbReference>
<evidence type="ECO:0000259" key="8">
    <source>
        <dbReference type="PROSITE" id="PS51387"/>
    </source>
</evidence>
<dbReference type="Gene3D" id="1.10.45.10">
    <property type="entry name" value="Vanillyl-alcohol Oxidase, Chain A, domain 4"/>
    <property type="match status" value="1"/>
</dbReference>
<dbReference type="EMBL" id="MAAO01000004">
    <property type="protein sequence ID" value="OUR98545.1"/>
    <property type="molecule type" value="Genomic_DNA"/>
</dbReference>
<comment type="similarity">
    <text evidence="2">Belongs to the FAD-binding oxidoreductase/transferase type 4 family.</text>
</comment>
<dbReference type="PROSITE" id="PS51387">
    <property type="entry name" value="FAD_PCMH"/>
    <property type="match status" value="1"/>
</dbReference>
<dbReference type="InterPro" id="IPR036318">
    <property type="entry name" value="FAD-bd_PCMH-like_sf"/>
</dbReference>
<dbReference type="Pfam" id="PF01565">
    <property type="entry name" value="FAD_binding_4"/>
    <property type="match status" value="1"/>
</dbReference>
<proteinExistence type="inferred from homology"/>
<dbReference type="SUPFAM" id="SSF55103">
    <property type="entry name" value="FAD-linked oxidases, C-terminal domain"/>
    <property type="match status" value="1"/>
</dbReference>
<evidence type="ECO:0000256" key="1">
    <source>
        <dbReference type="ARBA" id="ARBA00001974"/>
    </source>
</evidence>
<keyword evidence="5" id="KW-0809">Transit peptide</keyword>
<keyword evidence="6" id="KW-0560">Oxidoreductase</keyword>
<accession>A0A1Y5FGV6</accession>
<evidence type="ECO:0000256" key="4">
    <source>
        <dbReference type="ARBA" id="ARBA00022827"/>
    </source>
</evidence>
<evidence type="ECO:0000313" key="9">
    <source>
        <dbReference type="EMBL" id="OUR98545.1"/>
    </source>
</evidence>
<keyword evidence="3" id="KW-0285">Flavoprotein</keyword>
<feature type="domain" description="FAD-binding PCMH-type" evidence="8">
    <location>
        <begin position="1"/>
        <end position="203"/>
    </location>
</feature>
<evidence type="ECO:0000313" key="10">
    <source>
        <dbReference type="Proteomes" id="UP000196531"/>
    </source>
</evidence>
<dbReference type="Pfam" id="PF02913">
    <property type="entry name" value="FAD-oxidase_C"/>
    <property type="match status" value="1"/>
</dbReference>
<comment type="cofactor">
    <cofactor evidence="1">
        <name>FAD</name>
        <dbReference type="ChEBI" id="CHEBI:57692"/>
    </cofactor>
</comment>
<dbReference type="PANTHER" id="PTHR11748:SF111">
    <property type="entry name" value="D-LACTATE DEHYDROGENASE, MITOCHONDRIAL-RELATED"/>
    <property type="match status" value="1"/>
</dbReference>
<dbReference type="InterPro" id="IPR016166">
    <property type="entry name" value="FAD-bd_PCMH"/>
</dbReference>
<dbReference type="InterPro" id="IPR006094">
    <property type="entry name" value="Oxid_FAD_bind_N"/>
</dbReference>
<evidence type="ECO:0000256" key="7">
    <source>
        <dbReference type="ARBA" id="ARBA00038897"/>
    </source>
</evidence>
<dbReference type="EC" id="1.1.2.4" evidence="7"/>
<dbReference type="InterPro" id="IPR016164">
    <property type="entry name" value="FAD-linked_Oxase-like_C"/>
</dbReference>
<dbReference type="SUPFAM" id="SSF56176">
    <property type="entry name" value="FAD-binding/transporter-associated domain-like"/>
    <property type="match status" value="1"/>
</dbReference>
<organism evidence="9 10">
    <name type="scientific">Halobacteriovorax marinus</name>
    <dbReference type="NCBI Taxonomy" id="97084"/>
    <lineage>
        <taxon>Bacteria</taxon>
        <taxon>Pseudomonadati</taxon>
        <taxon>Bdellovibrionota</taxon>
        <taxon>Bacteriovoracia</taxon>
        <taxon>Bacteriovoracales</taxon>
        <taxon>Halobacteriovoraceae</taxon>
        <taxon>Halobacteriovorax</taxon>
    </lineage>
</organism>
<comment type="caution">
    <text evidence="9">The sequence shown here is derived from an EMBL/GenBank/DDBJ whole genome shotgun (WGS) entry which is preliminary data.</text>
</comment>
<dbReference type="InterPro" id="IPR016171">
    <property type="entry name" value="Vanillyl_alc_oxidase_C-sub2"/>
</dbReference>
<name>A0A1Y5FGV6_9BACT</name>
<gene>
    <name evidence="9" type="ORF">A9Q84_03790</name>
</gene>
<dbReference type="GO" id="GO:1903457">
    <property type="term" value="P:lactate catabolic process"/>
    <property type="evidence" value="ECO:0007669"/>
    <property type="project" value="TreeGrafter"/>
</dbReference>
<protein>
    <recommendedName>
        <fullName evidence="7">D-lactate dehydrogenase (cytochrome)</fullName>
        <ecNumber evidence="7">1.1.2.4</ecNumber>
    </recommendedName>
</protein>
<evidence type="ECO:0000256" key="3">
    <source>
        <dbReference type="ARBA" id="ARBA00022630"/>
    </source>
</evidence>
<dbReference type="PANTHER" id="PTHR11748">
    <property type="entry name" value="D-LACTATE DEHYDROGENASE"/>
    <property type="match status" value="1"/>
</dbReference>
<dbReference type="Gene3D" id="3.30.465.10">
    <property type="match status" value="1"/>
</dbReference>
<dbReference type="Proteomes" id="UP000196531">
    <property type="component" value="Unassembled WGS sequence"/>
</dbReference>
<reference evidence="10" key="1">
    <citation type="journal article" date="2017" name="Proc. Natl. Acad. Sci. U.S.A.">
        <title>Simulation of Deepwater Horizon oil plume reveals substrate specialization within a complex community of hydrocarbon-degraders.</title>
        <authorList>
            <person name="Hu P."/>
            <person name="Dubinsky E.A."/>
            <person name="Probst A.J."/>
            <person name="Wang J."/>
            <person name="Sieber C.M.K."/>
            <person name="Tom L.M."/>
            <person name="Gardinali P."/>
            <person name="Banfield J.F."/>
            <person name="Atlas R.M."/>
            <person name="Andersen G.L."/>
        </authorList>
    </citation>
    <scope>NUCLEOTIDE SEQUENCE [LARGE SCALE GENOMIC DNA]</scope>
</reference>
<dbReference type="GO" id="GO:0071949">
    <property type="term" value="F:FAD binding"/>
    <property type="evidence" value="ECO:0007669"/>
    <property type="project" value="InterPro"/>
</dbReference>
<dbReference type="AlphaFoldDB" id="A0A1Y5FGV6"/>